<reference evidence="2" key="1">
    <citation type="journal article" date="2021" name="Proc. Natl. Acad. Sci. U.S.A.">
        <title>A Catalog of Tens of Thousands of Viruses from Human Metagenomes Reveals Hidden Associations with Chronic Diseases.</title>
        <authorList>
            <person name="Tisza M.J."/>
            <person name="Buck C.B."/>
        </authorList>
    </citation>
    <scope>NUCLEOTIDE SEQUENCE</scope>
    <source>
        <strain evidence="2">CtLKT1</strain>
    </source>
</reference>
<dbReference type="PANTHER" id="PTHR32182">
    <property type="entry name" value="DNA REPLICATION AND REPAIR PROTEIN RECF"/>
    <property type="match status" value="1"/>
</dbReference>
<dbReference type="EMBL" id="BK016030">
    <property type="protein sequence ID" value="DAF90480.1"/>
    <property type="molecule type" value="Genomic_DNA"/>
</dbReference>
<evidence type="ECO:0000313" key="2">
    <source>
        <dbReference type="EMBL" id="DAF90480.1"/>
    </source>
</evidence>
<protein>
    <submittedName>
        <fullName evidence="2">AAA domain protein</fullName>
    </submittedName>
</protein>
<dbReference type="InterPro" id="IPR026866">
    <property type="entry name" value="CR006_AAA"/>
</dbReference>
<dbReference type="Pfam" id="PF13166">
    <property type="entry name" value="AAA_13"/>
    <property type="match status" value="1"/>
</dbReference>
<dbReference type="GO" id="GO:0000731">
    <property type="term" value="P:DNA synthesis involved in DNA repair"/>
    <property type="evidence" value="ECO:0007669"/>
    <property type="project" value="TreeGrafter"/>
</dbReference>
<feature type="domain" description="Protein CR006 P-loop" evidence="1">
    <location>
        <begin position="410"/>
        <end position="533"/>
    </location>
</feature>
<dbReference type="SUPFAM" id="SSF52540">
    <property type="entry name" value="P-loop containing nucleoside triphosphate hydrolases"/>
    <property type="match status" value="1"/>
</dbReference>
<sequence length="726" mass="82922">MTFSNILFNKIENGLIFTSDYRTFVKNNTISFSNAGIAVVYGPNGTGKTSLAKVFSGEEGTAISCEYNSIVYENGNDLFHVINDQNNRNIISGTAKDFLLGDNIRKEFELQKFTSEKYQEVLLKVISQLKNTFKISTVSNPLITIIENHKLSAIVKDLANKNSKGSKTAIKDFLAVISSLSDKGLPAAFTEEKFIYFVNEYSDKKSIIHKVLTITEPDITKVHNAQEIEEDSVAIDILTHFSHKTKCIVCDTDGIDSEKLKEEKTQHRKFVIDSLTKQLRSFIEDIIALASSNDPYSIRENVLKALEDGDFKYIKALQDDIKQYIDFFNMKLNLLLKNDIDISELKDKYDEYEKIISEKPDITEEDFIYIEEILSNSMDKKIAVVRDSNKNLKILLEEKEFLGLDRDELPLSTGEQNFLSLCFEFLKAKNSEKQLIVLDDPISSFDSIYKNKVVFALVKMLENKPRIVLTHNLDLLRLLESQYKHSFNLYLLNNTEGEDNGFIPLSNNEQNMLINLKELLNTFRHKIFNEIQSKELYLISMIPFMRGYATIIDDKNSIEKLTQLMHGYKTEKVDIAKIYFCLFGNDGNVKLPSSLVVDVPDILSRTVDGVCIVDPVKYPLLDKTLKHSFVYLFLRLLVEKTLVEKYAIDTNKCDQLGSIINQAFPGNDVDSIRKRVRLTSKKTLINEFNHFEGNLSIFQPAIDITEKALGSERTDIITFVNTIKKS</sequence>
<dbReference type="GO" id="GO:0006302">
    <property type="term" value="P:double-strand break repair"/>
    <property type="evidence" value="ECO:0007669"/>
    <property type="project" value="TreeGrafter"/>
</dbReference>
<organism evidence="2">
    <name type="scientific">Siphoviridae sp. ctLKT1</name>
    <dbReference type="NCBI Taxonomy" id="2825451"/>
    <lineage>
        <taxon>Viruses</taxon>
        <taxon>Duplodnaviria</taxon>
        <taxon>Heunggongvirae</taxon>
        <taxon>Uroviricota</taxon>
        <taxon>Caudoviricetes</taxon>
    </lineage>
</organism>
<accession>A0A8S5U7N7</accession>
<dbReference type="PANTHER" id="PTHR32182:SF22">
    <property type="entry name" value="ATP-DEPENDENT ENDONUCLEASE, OLD FAMILY-RELATED"/>
    <property type="match status" value="1"/>
</dbReference>
<proteinExistence type="predicted"/>
<evidence type="ECO:0000259" key="1">
    <source>
        <dbReference type="Pfam" id="PF13166"/>
    </source>
</evidence>
<dbReference type="InterPro" id="IPR027417">
    <property type="entry name" value="P-loop_NTPase"/>
</dbReference>
<name>A0A8S5U7N7_9CAUD</name>
<dbReference type="Gene3D" id="3.40.50.300">
    <property type="entry name" value="P-loop containing nucleotide triphosphate hydrolases"/>
    <property type="match status" value="2"/>
</dbReference>